<dbReference type="RefSeq" id="WP_143949409.1">
    <property type="nucleotide sequence ID" value="NZ_BAABMB010000001.1"/>
</dbReference>
<protein>
    <submittedName>
        <fullName evidence="2">Uncharacterized protein</fullName>
    </submittedName>
</protein>
<comment type="caution">
    <text evidence="2">The sequence shown here is derived from an EMBL/GenBank/DDBJ whole genome shotgun (WGS) entry which is preliminary data.</text>
</comment>
<evidence type="ECO:0000256" key="1">
    <source>
        <dbReference type="SAM" id="Phobius"/>
    </source>
</evidence>
<evidence type="ECO:0000313" key="3">
    <source>
        <dbReference type="Proteomes" id="UP000318405"/>
    </source>
</evidence>
<accession>A0A556AJG8</accession>
<dbReference type="EMBL" id="VLTJ01000029">
    <property type="protein sequence ID" value="TSH93042.1"/>
    <property type="molecule type" value="Genomic_DNA"/>
</dbReference>
<proteinExistence type="predicted"/>
<sequence length="85" mass="9112">MYRTDDDTQGPAAEPFPLIRGALRRRRLIVGAGTALPALLLIWLALRTGVPDFLIAAPIASAVTYGVLSLALEVVDLVAETLMPR</sequence>
<name>A0A556AJG8_9BURK</name>
<evidence type="ECO:0000313" key="2">
    <source>
        <dbReference type="EMBL" id="TSH93042.1"/>
    </source>
</evidence>
<feature type="transmembrane region" description="Helical" evidence="1">
    <location>
        <begin position="28"/>
        <end position="47"/>
    </location>
</feature>
<keyword evidence="1" id="KW-0812">Transmembrane</keyword>
<organism evidence="2 3">
    <name type="scientific">Verticiella sediminum</name>
    <dbReference type="NCBI Taxonomy" id="1247510"/>
    <lineage>
        <taxon>Bacteria</taxon>
        <taxon>Pseudomonadati</taxon>
        <taxon>Pseudomonadota</taxon>
        <taxon>Betaproteobacteria</taxon>
        <taxon>Burkholderiales</taxon>
        <taxon>Alcaligenaceae</taxon>
        <taxon>Verticiella</taxon>
    </lineage>
</organism>
<dbReference type="Proteomes" id="UP000318405">
    <property type="component" value="Unassembled WGS sequence"/>
</dbReference>
<keyword evidence="1" id="KW-1133">Transmembrane helix</keyword>
<gene>
    <name evidence="2" type="ORF">FOZ76_16795</name>
</gene>
<keyword evidence="3" id="KW-1185">Reference proteome</keyword>
<reference evidence="2 3" key="1">
    <citation type="submission" date="2019-07" db="EMBL/GenBank/DDBJ databases">
        <title>Qingshengfaniella alkalisoli gen. nov., sp. nov., isolated from saline soil.</title>
        <authorList>
            <person name="Xu L."/>
            <person name="Huang X.-X."/>
            <person name="Sun J.-Q."/>
        </authorList>
    </citation>
    <scope>NUCLEOTIDE SEQUENCE [LARGE SCALE GENOMIC DNA]</scope>
    <source>
        <strain evidence="2 3">DSM 27279</strain>
    </source>
</reference>
<dbReference type="AlphaFoldDB" id="A0A556AJG8"/>
<feature type="transmembrane region" description="Helical" evidence="1">
    <location>
        <begin position="53"/>
        <end position="79"/>
    </location>
</feature>
<keyword evidence="1" id="KW-0472">Membrane</keyword>